<dbReference type="CDD" id="cd03358">
    <property type="entry name" value="LbH_WxcM_N_like"/>
    <property type="match status" value="1"/>
</dbReference>
<accession>A0A0J1IQF2</accession>
<evidence type="ECO:0000313" key="4">
    <source>
        <dbReference type="Proteomes" id="UP000036356"/>
    </source>
</evidence>
<evidence type="ECO:0000313" key="3">
    <source>
        <dbReference type="EMBL" id="KLU66911.1"/>
    </source>
</evidence>
<dbReference type="SUPFAM" id="SSF51161">
    <property type="entry name" value="Trimeric LpxA-like enzymes"/>
    <property type="match status" value="1"/>
</dbReference>
<dbReference type="EC" id="2.3.1.191" evidence="3"/>
<dbReference type="InterPro" id="IPR018357">
    <property type="entry name" value="Hexapep_transf_CS"/>
</dbReference>
<dbReference type="AlphaFoldDB" id="A0A0J1IQF2"/>
<sequence length="286" mass="29744">MSQNNVPRQIALSAVVPSSAAIGPFCVIGENVILGENVVLGAGCVLADGAIVGAGSELGNCVTLGSGAKLGLHSRVGDHTTIYQQTQLGDEGFIGSSSSIGRLPKAAATSTVKTQEDLPPLNMGNGYTIGCSSVLYAGTTYLDKAFIGDGAIVRERCSVGQNVVIGSGVVVENDTKIGSFTKIQTGSYITAYMEIEERVFIAPMVTTTNDNYMGRTEKRFKSIKGATIQKGARIGGASILLPGVKVAPETFVAAGALVTKDTTAKRVVKGFPARDMREVPEEELLP</sequence>
<dbReference type="PATRIC" id="fig|476652.3.peg.866"/>
<dbReference type="Gene3D" id="2.160.10.10">
    <property type="entry name" value="Hexapeptide repeat proteins"/>
    <property type="match status" value="2"/>
</dbReference>
<organism evidence="3 4">
    <name type="scientific">Desulfosporosinus acididurans</name>
    <dbReference type="NCBI Taxonomy" id="476652"/>
    <lineage>
        <taxon>Bacteria</taxon>
        <taxon>Bacillati</taxon>
        <taxon>Bacillota</taxon>
        <taxon>Clostridia</taxon>
        <taxon>Eubacteriales</taxon>
        <taxon>Desulfitobacteriaceae</taxon>
        <taxon>Desulfosporosinus</taxon>
    </lineage>
</organism>
<evidence type="ECO:0000256" key="2">
    <source>
        <dbReference type="ARBA" id="ARBA00022737"/>
    </source>
</evidence>
<dbReference type="STRING" id="476652.DEAC_c08450"/>
<dbReference type="Pfam" id="PF00132">
    <property type="entry name" value="Hexapep"/>
    <property type="match status" value="1"/>
</dbReference>
<keyword evidence="2" id="KW-0677">Repeat</keyword>
<protein>
    <submittedName>
        <fullName evidence="3">UDP-3-O-(3-hydroxymyristoyl)glucosamine N-acyltransferase</fullName>
        <ecNumber evidence="3">2.3.1.191</ecNumber>
    </submittedName>
</protein>
<dbReference type="EMBL" id="LDZY01000003">
    <property type="protein sequence ID" value="KLU66911.1"/>
    <property type="molecule type" value="Genomic_DNA"/>
</dbReference>
<dbReference type="InterPro" id="IPR050179">
    <property type="entry name" value="Trans_hexapeptide_repeat"/>
</dbReference>
<dbReference type="InterPro" id="IPR001451">
    <property type="entry name" value="Hexapep"/>
</dbReference>
<dbReference type="RefSeq" id="WP_047808779.1">
    <property type="nucleotide sequence ID" value="NZ_LDZY01000003.1"/>
</dbReference>
<dbReference type="GO" id="GO:0103118">
    <property type="term" value="F:UDP-3-O-[(3R)-3-hydroxyacyl]-glucosamine N-acyltransferase activity"/>
    <property type="evidence" value="ECO:0007669"/>
    <property type="project" value="UniProtKB-EC"/>
</dbReference>
<comment type="caution">
    <text evidence="3">The sequence shown here is derived from an EMBL/GenBank/DDBJ whole genome shotgun (WGS) entry which is preliminary data.</text>
</comment>
<dbReference type="PANTHER" id="PTHR43300:SF4">
    <property type="entry name" value="ACYL-[ACYL-CARRIER-PROTEIN]--UDP-N-ACETYLGLUCOSAMINE O-ACYLTRANSFERASE"/>
    <property type="match status" value="1"/>
</dbReference>
<dbReference type="InterPro" id="IPR011004">
    <property type="entry name" value="Trimer_LpxA-like_sf"/>
</dbReference>
<keyword evidence="4" id="KW-1185">Reference proteome</keyword>
<dbReference type="PROSITE" id="PS00101">
    <property type="entry name" value="HEXAPEP_TRANSFERASES"/>
    <property type="match status" value="1"/>
</dbReference>
<proteinExistence type="predicted"/>
<name>A0A0J1IQF2_9FIRM</name>
<dbReference type="Proteomes" id="UP000036356">
    <property type="component" value="Unassembled WGS sequence"/>
</dbReference>
<keyword evidence="1 3" id="KW-0808">Transferase</keyword>
<reference evidence="3 4" key="1">
    <citation type="submission" date="2015-06" db="EMBL/GenBank/DDBJ databases">
        <title>Draft genome of the moderately acidophilic sulfate reducer Candidatus Desulfosporosinus acididurans strain M1.</title>
        <authorList>
            <person name="Poehlein A."/>
            <person name="Petzsch P."/>
            <person name="Johnson B.D."/>
            <person name="Schloemann M."/>
            <person name="Daniel R."/>
            <person name="Muehling M."/>
        </authorList>
    </citation>
    <scope>NUCLEOTIDE SEQUENCE [LARGE SCALE GENOMIC DNA]</scope>
    <source>
        <strain evidence="3 4">M1</strain>
    </source>
</reference>
<keyword evidence="3" id="KW-0012">Acyltransferase</keyword>
<gene>
    <name evidence="3" type="primary">lpxD</name>
    <name evidence="3" type="ORF">DEAC_c08450</name>
</gene>
<dbReference type="PANTHER" id="PTHR43300">
    <property type="entry name" value="ACETYLTRANSFERASE"/>
    <property type="match status" value="1"/>
</dbReference>
<evidence type="ECO:0000256" key="1">
    <source>
        <dbReference type="ARBA" id="ARBA00022679"/>
    </source>
</evidence>